<protein>
    <submittedName>
        <fullName evidence="2">Uncharacterized protein</fullName>
    </submittedName>
</protein>
<proteinExistence type="predicted"/>
<evidence type="ECO:0000313" key="3">
    <source>
        <dbReference type="Proteomes" id="UP001287356"/>
    </source>
</evidence>
<feature type="region of interest" description="Disordered" evidence="1">
    <location>
        <begin position="780"/>
        <end position="813"/>
    </location>
</feature>
<name>A0AAE0K4S0_9PEZI</name>
<gene>
    <name evidence="2" type="ORF">B0T24DRAFT_722445</name>
</gene>
<reference evidence="2" key="2">
    <citation type="submission" date="2023-06" db="EMBL/GenBank/DDBJ databases">
        <authorList>
            <consortium name="Lawrence Berkeley National Laboratory"/>
            <person name="Haridas S."/>
            <person name="Hensen N."/>
            <person name="Bonometti L."/>
            <person name="Westerberg I."/>
            <person name="Brannstrom I.O."/>
            <person name="Guillou S."/>
            <person name="Cros-Aarteil S."/>
            <person name="Calhoun S."/>
            <person name="Kuo A."/>
            <person name="Mondo S."/>
            <person name="Pangilinan J."/>
            <person name="Riley R."/>
            <person name="Labutti K."/>
            <person name="Andreopoulos B."/>
            <person name="Lipzen A."/>
            <person name="Chen C."/>
            <person name="Yanf M."/>
            <person name="Daum C."/>
            <person name="Ng V."/>
            <person name="Clum A."/>
            <person name="Steindorff A."/>
            <person name="Ohm R."/>
            <person name="Martin F."/>
            <person name="Silar P."/>
            <person name="Natvig D."/>
            <person name="Lalanne C."/>
            <person name="Gautier V."/>
            <person name="Ament-Velasquez S.L."/>
            <person name="Kruys A."/>
            <person name="Hutchinson M.I."/>
            <person name="Powell A.J."/>
            <person name="Barry K."/>
            <person name="Miller A.N."/>
            <person name="Grigoriev I.V."/>
            <person name="Debuchy R."/>
            <person name="Gladieux P."/>
            <person name="Thoren M.H."/>
            <person name="Johannesson H."/>
        </authorList>
    </citation>
    <scope>NUCLEOTIDE SEQUENCE</scope>
    <source>
        <strain evidence="2">CBS 958.72</strain>
    </source>
</reference>
<keyword evidence="3" id="KW-1185">Reference proteome</keyword>
<evidence type="ECO:0000313" key="2">
    <source>
        <dbReference type="EMBL" id="KAK3369592.1"/>
    </source>
</evidence>
<evidence type="ECO:0000256" key="1">
    <source>
        <dbReference type="SAM" id="MobiDB-lite"/>
    </source>
</evidence>
<comment type="caution">
    <text evidence="2">The sequence shown here is derived from an EMBL/GenBank/DDBJ whole genome shotgun (WGS) entry which is preliminary data.</text>
</comment>
<dbReference type="AlphaFoldDB" id="A0AAE0K4S0"/>
<feature type="compositionally biased region" description="Low complexity" evidence="1">
    <location>
        <begin position="781"/>
        <end position="793"/>
    </location>
</feature>
<dbReference type="SUPFAM" id="SSF89372">
    <property type="entry name" value="Fucose-specific lectin"/>
    <property type="match status" value="1"/>
</dbReference>
<reference evidence="2" key="1">
    <citation type="journal article" date="2023" name="Mol. Phylogenet. Evol.">
        <title>Genome-scale phylogeny and comparative genomics of the fungal order Sordariales.</title>
        <authorList>
            <person name="Hensen N."/>
            <person name="Bonometti L."/>
            <person name="Westerberg I."/>
            <person name="Brannstrom I.O."/>
            <person name="Guillou S."/>
            <person name="Cros-Aarteil S."/>
            <person name="Calhoun S."/>
            <person name="Haridas S."/>
            <person name="Kuo A."/>
            <person name="Mondo S."/>
            <person name="Pangilinan J."/>
            <person name="Riley R."/>
            <person name="LaButti K."/>
            <person name="Andreopoulos B."/>
            <person name="Lipzen A."/>
            <person name="Chen C."/>
            <person name="Yan M."/>
            <person name="Daum C."/>
            <person name="Ng V."/>
            <person name="Clum A."/>
            <person name="Steindorff A."/>
            <person name="Ohm R.A."/>
            <person name="Martin F."/>
            <person name="Silar P."/>
            <person name="Natvig D.O."/>
            <person name="Lalanne C."/>
            <person name="Gautier V."/>
            <person name="Ament-Velasquez S.L."/>
            <person name="Kruys A."/>
            <person name="Hutchinson M.I."/>
            <person name="Powell A.J."/>
            <person name="Barry K."/>
            <person name="Miller A.N."/>
            <person name="Grigoriev I.V."/>
            <person name="Debuchy R."/>
            <person name="Gladieux P."/>
            <person name="Hiltunen Thoren M."/>
            <person name="Johannesson H."/>
        </authorList>
    </citation>
    <scope>NUCLEOTIDE SEQUENCE</scope>
    <source>
        <strain evidence="2">CBS 958.72</strain>
    </source>
</reference>
<sequence length="1208" mass="129242">MEITAKTDLMVNQKRGSLLAPGRRFDALRTPDGTDGDSLFFSIGTEDKLHVIREVQQSKTGWDMIDLSSRVSDGNAAVKAVDFTLAQDPTTRAFDLALVAEIKGEHALYVSLEHNNTAADWASNLTWNVVPFDADSKPSRLEIAKVHLMNLPDGNDGFTQNCFVDIVRDPNNANKPLERYYVNLNAETGATKWQKQNLYTDAKAGTVTSCVGNRDVDDHPGIYTLGSVGKNQTLVYAPGMDALDDTAPTPTFLTVPKGVVGTGITSILDKAGVSTLFASGTKGLYAFTPDNQDEDAQATLIVPTVTLVDEDLFGSLTNLQATTDNLRTSVWGVNYQGSLVQASCPAGSEGDSTQWTRPVRISPGVTNYAFYLNGTNDTDPAHMLFVHSRDDQLHHLSQDADTTCWNTRRLLLPATAPGVYHQSNTYTSHVVVRSTDGSSTAGVDVTVASKVATTMFVNGDYFVLQPDKPVAVKTGSNGTLSIVQEAPSLSQGNVFTVTTTDSNGKTTSLAVDPLTKAMGRLEKVQSADGLTQATYLDKDDKPQPLLPDGVDEGTKKAAAAAITNLLDAHRDMPADGSKYGAQGKSLQASLKSTSRSTAFAVSFAPNQPPKLHDEKSAHALIKSKLGHRQNTTSSLSADVNLLSSPVDWISTAIGDLGRFLGSAWDAVTELAFKAIDAGWQVLVTIGNMVYDVVLDCIAAVATLIDRVWDWLVVAWDTLKDFLDDLFPWKAIKRTKDVLKNVVNVHIDLAITQVKTLRADALQVFADTETRLHAATGVKHGQTTGTVKQATTTQSPAWVDGDPSRGQPDGSDSPKANWFLQQLEDLAEDFDIGGFGSFSTELANQIAALLDKVFAAAQQEVAVLGATVDKIRALIDKAYSMSTQQLVINVLDILGDVVLESASVVVGLLFDLVVLVIDSFKRLANATVEIPVVSSVYEFFVEEPLTVLDALCLLAAVPITVVVKLATDQDPYPRGAKTDALLKAKDYKTMAPLLGLKPKQSKLAAGLAGEAESEDLRKFKYITNLTSGFAGHVMAVIKTINYVRSLTPAATPPMRLLDAFGSLTAIVNQANTFPAFQQSSTDLGAASDVITILTVVKGCVDGVVGAGLGSGPSRKYFLDYVRVTGAMMATSRAVVLVMQIFKWDGTEKDSEVVVAMANLMRAVGGVLEIGTLSVIDPEVSAFFLVGALGFVSTAAKLQLAAGGMQVQKK</sequence>
<organism evidence="2 3">
    <name type="scientific">Lasiosphaeria ovina</name>
    <dbReference type="NCBI Taxonomy" id="92902"/>
    <lineage>
        <taxon>Eukaryota</taxon>
        <taxon>Fungi</taxon>
        <taxon>Dikarya</taxon>
        <taxon>Ascomycota</taxon>
        <taxon>Pezizomycotina</taxon>
        <taxon>Sordariomycetes</taxon>
        <taxon>Sordariomycetidae</taxon>
        <taxon>Sordariales</taxon>
        <taxon>Lasiosphaeriaceae</taxon>
        <taxon>Lasiosphaeria</taxon>
    </lineage>
</organism>
<dbReference type="EMBL" id="JAULSN010000006">
    <property type="protein sequence ID" value="KAK3369592.1"/>
    <property type="molecule type" value="Genomic_DNA"/>
</dbReference>
<accession>A0AAE0K4S0</accession>
<dbReference type="Proteomes" id="UP001287356">
    <property type="component" value="Unassembled WGS sequence"/>
</dbReference>